<keyword evidence="3" id="KW-1185">Reference proteome</keyword>
<comment type="caution">
    <text evidence="2">The sequence shown here is derived from an EMBL/GenBank/DDBJ whole genome shotgun (WGS) entry which is preliminary data.</text>
</comment>
<dbReference type="EMBL" id="JACHJY010000023">
    <property type="protein sequence ID" value="MBB4987508.1"/>
    <property type="molecule type" value="Genomic_DNA"/>
</dbReference>
<dbReference type="AlphaFoldDB" id="A0A7W7U9U6"/>
<dbReference type="Proteomes" id="UP000582643">
    <property type="component" value="Unassembled WGS sequence"/>
</dbReference>
<evidence type="ECO:0000313" key="3">
    <source>
        <dbReference type="Proteomes" id="UP000582643"/>
    </source>
</evidence>
<sequence>MRPQRFTDYVLDLAKNAPGIVRVQTLAEAGDTKRPFGLAITTSSGENRWQFMGQLPDGAKHEGFTDEPVTGTPAPAMGDPATAGSPEAWLAAVLAGAECPEISAIGRWSTSSEGAAQRGITVDFHDGSRIFARQL</sequence>
<organism evidence="2 3">
    <name type="scientific">Streptomyces nymphaeiformis</name>
    <dbReference type="NCBI Taxonomy" id="2663842"/>
    <lineage>
        <taxon>Bacteria</taxon>
        <taxon>Bacillati</taxon>
        <taxon>Actinomycetota</taxon>
        <taxon>Actinomycetes</taxon>
        <taxon>Kitasatosporales</taxon>
        <taxon>Streptomycetaceae</taxon>
        <taxon>Streptomyces</taxon>
    </lineage>
</organism>
<feature type="region of interest" description="Disordered" evidence="1">
    <location>
        <begin position="54"/>
        <end position="83"/>
    </location>
</feature>
<evidence type="ECO:0000256" key="1">
    <source>
        <dbReference type="SAM" id="MobiDB-lite"/>
    </source>
</evidence>
<evidence type="ECO:0000313" key="2">
    <source>
        <dbReference type="EMBL" id="MBB4987508.1"/>
    </source>
</evidence>
<protein>
    <submittedName>
        <fullName evidence="2">Uncharacterized protein</fullName>
    </submittedName>
</protein>
<dbReference type="RefSeq" id="WP_184933289.1">
    <property type="nucleotide sequence ID" value="NZ_JACHJY010000023.1"/>
</dbReference>
<gene>
    <name evidence="2" type="ORF">GGE06_008481</name>
</gene>
<reference evidence="2 3" key="1">
    <citation type="submission" date="2020-08" db="EMBL/GenBank/DDBJ databases">
        <title>Genomic Encyclopedia of Type Strains, Phase III (KMG-III): the genomes of soil and plant-associated and newly described type strains.</title>
        <authorList>
            <person name="Whitman W."/>
        </authorList>
    </citation>
    <scope>NUCLEOTIDE SEQUENCE [LARGE SCALE GENOMIC DNA]</scope>
    <source>
        <strain evidence="2 3">SFB5A</strain>
    </source>
</reference>
<accession>A0A7W7U9U6</accession>
<proteinExistence type="predicted"/>
<name>A0A7W7U9U6_9ACTN</name>